<sequence length="548" mass="60259">MNFRRYTAHYRSLVRTLLVALPPLLLPIECLAQLRSVSEATSLFGLPGERVSLSFEAASVDALGANLTVQVFPFDDIGKAAPTPIATYYRKIDATQQRQPVSIAAMMAKPGFYRAEAELHSLSGTPLGHTSATFAIVPKRSSDTPADFGIVTHFAQGQGSPSILLPLIKQAGFSWIRDELYWQEIEAAPGQFSFPVHYDAFLQQASRLGISPLIVLDYGNAGAYPRIFGSSLFPQTAEARTLFIRYVSNVVKRYGKVVKHWELWNEPSFNQIGYSSYLSLLKASYSAIKKVSPDAKLIACGGGGIGGGAGGECAIQLIKDGGLDDQDGFSVHPYMSPNTPELGYPAKGGPIDVVSIPTTWPYLKSLAVQHPKTNGRHLQVWVTEFGWPVNSKVQGQDETSQAANLARSYLLSRRYDAIRVLFWYDLMDDGTDPDNYEHHFGLLHHDLSPKPAFVAASVLATTLGSRSWRGALVDTDDVRVYQYGIGDTITAGWTIGPARRVVSINLRPGQYIQRDWQGVETPVTVASQPFEWKLGPLPRYLLPVREPN</sequence>
<dbReference type="EMBL" id="QJJY01000026">
    <property type="protein sequence ID" value="PXX25852.1"/>
    <property type="molecule type" value="Genomic_DNA"/>
</dbReference>
<keyword evidence="1" id="KW-0119">Carbohydrate metabolism</keyword>
<comment type="caution">
    <text evidence="1">The sequence shown here is derived from an EMBL/GenBank/DDBJ whole genome shotgun (WGS) entry which is preliminary data.</text>
</comment>
<protein>
    <submittedName>
        <fullName evidence="1">GH35 family endo-1,4-beta-xylanase</fullName>
    </submittedName>
</protein>
<evidence type="ECO:0000313" key="2">
    <source>
        <dbReference type="Proteomes" id="UP000247755"/>
    </source>
</evidence>
<dbReference type="SUPFAM" id="SSF51445">
    <property type="entry name" value="(Trans)glycosidases"/>
    <property type="match status" value="1"/>
</dbReference>
<evidence type="ECO:0000313" key="1">
    <source>
        <dbReference type="EMBL" id="PXX25852.1"/>
    </source>
</evidence>
<dbReference type="AlphaFoldDB" id="A0A318I951"/>
<reference evidence="1 2" key="1">
    <citation type="submission" date="2018-05" db="EMBL/GenBank/DDBJ databases">
        <title>Comparative genomics of bacterial root endophytes of switchgrass collected from native prairies over two seasons.</title>
        <authorList>
            <person name="Tang Y."/>
        </authorList>
    </citation>
    <scope>NUCLEOTIDE SEQUENCE [LARGE SCALE GENOMIC DNA]</scope>
    <source>
        <strain evidence="1 2">NFIX32</strain>
    </source>
</reference>
<dbReference type="Proteomes" id="UP000247755">
    <property type="component" value="Unassembled WGS sequence"/>
</dbReference>
<keyword evidence="1" id="KW-0326">Glycosidase</keyword>
<gene>
    <name evidence="1" type="ORF">NA66_102689</name>
</gene>
<dbReference type="GO" id="GO:0004553">
    <property type="term" value="F:hydrolase activity, hydrolyzing O-glycosyl compounds"/>
    <property type="evidence" value="ECO:0007669"/>
    <property type="project" value="TreeGrafter"/>
</dbReference>
<dbReference type="PANTHER" id="PTHR12631:SF10">
    <property type="entry name" value="BETA-XYLOSIDASE-LIKE PROTEIN-RELATED"/>
    <property type="match status" value="1"/>
</dbReference>
<dbReference type="RefSeq" id="WP_072443652.1">
    <property type="nucleotide sequence ID" value="NZ_QJJY01000026.1"/>
</dbReference>
<dbReference type="PANTHER" id="PTHR12631">
    <property type="entry name" value="ALPHA-L-IDURONIDASE"/>
    <property type="match status" value="1"/>
</dbReference>
<dbReference type="Gene3D" id="3.20.20.80">
    <property type="entry name" value="Glycosidases"/>
    <property type="match status" value="1"/>
</dbReference>
<dbReference type="InterPro" id="IPR017853">
    <property type="entry name" value="GH"/>
</dbReference>
<name>A0A318I951_BURPY</name>
<organism evidence="1 2">
    <name type="scientific">Burkholderia pyrrocinia</name>
    <name type="common">Pseudomonas pyrrocinia</name>
    <dbReference type="NCBI Taxonomy" id="60550"/>
    <lineage>
        <taxon>Bacteria</taxon>
        <taxon>Pseudomonadati</taxon>
        <taxon>Pseudomonadota</taxon>
        <taxon>Betaproteobacteria</taxon>
        <taxon>Burkholderiales</taxon>
        <taxon>Burkholderiaceae</taxon>
        <taxon>Burkholderia</taxon>
        <taxon>Burkholderia cepacia complex</taxon>
    </lineage>
</organism>
<keyword evidence="1" id="KW-0858">Xylan degradation</keyword>
<keyword evidence="1" id="KW-0378">Hydrolase</keyword>
<keyword evidence="1" id="KW-0624">Polysaccharide degradation</keyword>
<proteinExistence type="predicted"/>
<accession>A0A318I951</accession>
<dbReference type="InterPro" id="IPR051923">
    <property type="entry name" value="Glycosyl_Hydrolase_39"/>
</dbReference>
<dbReference type="GO" id="GO:0045493">
    <property type="term" value="P:xylan catabolic process"/>
    <property type="evidence" value="ECO:0007669"/>
    <property type="project" value="UniProtKB-KW"/>
</dbReference>